<dbReference type="AlphaFoldDB" id="A0A3P3QXI2"/>
<feature type="transmembrane region" description="Helical" evidence="1">
    <location>
        <begin position="220"/>
        <end position="242"/>
    </location>
</feature>
<feature type="transmembrane region" description="Helical" evidence="1">
    <location>
        <begin position="148"/>
        <end position="181"/>
    </location>
</feature>
<evidence type="ECO:0000313" key="3">
    <source>
        <dbReference type="Proteomes" id="UP000272490"/>
    </source>
</evidence>
<feature type="transmembrane region" description="Helical" evidence="1">
    <location>
        <begin position="24"/>
        <end position="45"/>
    </location>
</feature>
<feature type="transmembrane region" description="Helical" evidence="1">
    <location>
        <begin position="108"/>
        <end position="127"/>
    </location>
</feature>
<dbReference type="OrthoDB" id="10021121at2"/>
<feature type="transmembrane region" description="Helical" evidence="1">
    <location>
        <begin position="187"/>
        <end position="208"/>
    </location>
</feature>
<sequence length="451" mass="53567">MVIIFSLVDSSKSIFDVVDDWNKMLSFIVSIGAVLASIFSLFYIIRSIGLEDHTKYTFKDVSEKDRYMILKPAIITIITTLFGLFLGLFIASIQLIPNLNYNDVLSTYILSGTFFLLMFIVFTYFFKRFPYKFLRAPYYFYKEKTKNCNFLLSAFAKILLIIVYFIMLIIALIPIFILGGICSFDSIIYTILSSLIYSFYAVSVFVAIVHDEEDVIFIKIFGNICLIIVMIQIPSSIYYYYIKKTENLNDIIKGIFIISCIITLLFFILNFMYLHKKINSNISRRQALAYFYAKTKNNKKVYIYGKLDDYFLCNEKDYIECSNIEQKDRIEKIYNFKRKVLKSVFFVNDKLNEKKYKKLYYDLIEDIFYYIKYLDKYDNDMIHLFKILDKVVKGEVVLNTITSLDKNLEDIKKIFIRMDKKIKLQFIEISDIKNKTIYYYRKNIKSFKKNF</sequence>
<organism evidence="2 3">
    <name type="scientific">Lachnoanaerobaculum gingivalis</name>
    <dbReference type="NCBI Taxonomy" id="2490855"/>
    <lineage>
        <taxon>Bacteria</taxon>
        <taxon>Bacillati</taxon>
        <taxon>Bacillota</taxon>
        <taxon>Clostridia</taxon>
        <taxon>Lachnospirales</taxon>
        <taxon>Lachnospiraceae</taxon>
        <taxon>Lachnoanaerobaculum</taxon>
    </lineage>
</organism>
<dbReference type="RefSeq" id="WP_128673763.1">
    <property type="nucleotide sequence ID" value="NZ_RRCO01000002.1"/>
</dbReference>
<keyword evidence="1" id="KW-0812">Transmembrane</keyword>
<dbReference type="Proteomes" id="UP000272490">
    <property type="component" value="Unassembled WGS sequence"/>
</dbReference>
<accession>A0A3P3QXI2</accession>
<keyword evidence="1" id="KW-1133">Transmembrane helix</keyword>
<comment type="caution">
    <text evidence="2">The sequence shown here is derived from an EMBL/GenBank/DDBJ whole genome shotgun (WGS) entry which is preliminary data.</text>
</comment>
<keyword evidence="3" id="KW-1185">Reference proteome</keyword>
<name>A0A3P3QXI2_9FIRM</name>
<feature type="transmembrane region" description="Helical" evidence="1">
    <location>
        <begin position="73"/>
        <end position="96"/>
    </location>
</feature>
<protein>
    <submittedName>
        <fullName evidence="2">Uncharacterized protein</fullName>
    </submittedName>
</protein>
<evidence type="ECO:0000256" key="1">
    <source>
        <dbReference type="SAM" id="Phobius"/>
    </source>
</evidence>
<keyword evidence="1" id="KW-0472">Membrane</keyword>
<reference evidence="2 3" key="1">
    <citation type="submission" date="2018-11" db="EMBL/GenBank/DDBJ databases">
        <title>Genome sequencing of Lachnoanaerobaculum sp. KCOM 2030 (= ChDC B114).</title>
        <authorList>
            <person name="Kook J.-K."/>
            <person name="Park S.-N."/>
            <person name="Lim Y.K."/>
        </authorList>
    </citation>
    <scope>NUCLEOTIDE SEQUENCE [LARGE SCALE GENOMIC DNA]</scope>
    <source>
        <strain evidence="2 3">KCOM 2030</strain>
    </source>
</reference>
<gene>
    <name evidence="2" type="ORF">EHV10_05315</name>
</gene>
<feature type="transmembrane region" description="Helical" evidence="1">
    <location>
        <begin position="254"/>
        <end position="274"/>
    </location>
</feature>
<proteinExistence type="predicted"/>
<evidence type="ECO:0000313" key="2">
    <source>
        <dbReference type="EMBL" id="RRJ25957.1"/>
    </source>
</evidence>
<dbReference type="EMBL" id="RRCO01000002">
    <property type="protein sequence ID" value="RRJ25957.1"/>
    <property type="molecule type" value="Genomic_DNA"/>
</dbReference>